<dbReference type="InterPro" id="IPR007781">
    <property type="entry name" value="NAGLU"/>
</dbReference>
<dbReference type="InterPro" id="IPR029018">
    <property type="entry name" value="Hex-like_dom2"/>
</dbReference>
<feature type="domain" description="Alpha-N-acetylglucosaminidase C-terminal" evidence="4">
    <location>
        <begin position="435"/>
        <end position="696"/>
    </location>
</feature>
<dbReference type="PANTHER" id="PTHR12872">
    <property type="entry name" value="ALPHA-N-ACETYLGLUCOSAMINIDASE"/>
    <property type="match status" value="1"/>
</dbReference>
<dbReference type="InterPro" id="IPR024733">
    <property type="entry name" value="NAGLU_tim-barrel"/>
</dbReference>
<dbReference type="Pfam" id="PF05089">
    <property type="entry name" value="NAGLU"/>
    <property type="match status" value="1"/>
</dbReference>
<name>A0A1R0XSL6_9BACL</name>
<dbReference type="GO" id="GO:0005975">
    <property type="term" value="P:carbohydrate metabolic process"/>
    <property type="evidence" value="ECO:0007669"/>
    <property type="project" value="UniProtKB-ARBA"/>
</dbReference>
<dbReference type="Pfam" id="PF12971">
    <property type="entry name" value="NAGLU_N"/>
    <property type="match status" value="1"/>
</dbReference>
<accession>A0A1R0XSL6</accession>
<proteinExistence type="predicted"/>
<dbReference type="Gene3D" id="3.20.20.80">
    <property type="entry name" value="Glycosidases"/>
    <property type="match status" value="1"/>
</dbReference>
<dbReference type="Pfam" id="PF12972">
    <property type="entry name" value="NAGLU_C"/>
    <property type="match status" value="1"/>
</dbReference>
<dbReference type="RefSeq" id="WP_076120366.1">
    <property type="nucleotide sequence ID" value="NZ_MPTC01000019.1"/>
</dbReference>
<dbReference type="Gene3D" id="1.20.120.670">
    <property type="entry name" value="N-acetyl-b-d-glucoasminidase"/>
    <property type="match status" value="1"/>
</dbReference>
<organism evidence="5 6">
    <name type="scientific">Paenibacillus odorifer</name>
    <dbReference type="NCBI Taxonomy" id="189426"/>
    <lineage>
        <taxon>Bacteria</taxon>
        <taxon>Bacillati</taxon>
        <taxon>Bacillota</taxon>
        <taxon>Bacilli</taxon>
        <taxon>Bacillales</taxon>
        <taxon>Paenibacillaceae</taxon>
        <taxon>Paenibacillus</taxon>
    </lineage>
</organism>
<evidence type="ECO:0000259" key="2">
    <source>
        <dbReference type="Pfam" id="PF05089"/>
    </source>
</evidence>
<gene>
    <name evidence="5" type="ORF">BSK52_19775</name>
</gene>
<reference evidence="5 6" key="1">
    <citation type="submission" date="2016-10" db="EMBL/GenBank/DDBJ databases">
        <title>Paenibacillus species isolates.</title>
        <authorList>
            <person name="Beno S.M."/>
        </authorList>
    </citation>
    <scope>NUCLEOTIDE SEQUENCE [LARGE SCALE GENOMIC DNA]</scope>
    <source>
        <strain evidence="5 6">FSL H7-0710</strain>
    </source>
</reference>
<feature type="domain" description="Alpha-N-acetylglucosaminidase tim-barrel" evidence="2">
    <location>
        <begin position="105"/>
        <end position="426"/>
    </location>
</feature>
<feature type="domain" description="Alpha-N-acetylglucosaminidase N-terminal" evidence="3">
    <location>
        <begin position="12"/>
        <end position="90"/>
    </location>
</feature>
<dbReference type="Proteomes" id="UP000187439">
    <property type="component" value="Unassembled WGS sequence"/>
</dbReference>
<comment type="caution">
    <text evidence="5">The sequence shown here is derived from an EMBL/GenBank/DDBJ whole genome shotgun (WGS) entry which is preliminary data.</text>
</comment>
<evidence type="ECO:0008006" key="7">
    <source>
        <dbReference type="Google" id="ProtNLM"/>
    </source>
</evidence>
<evidence type="ECO:0000259" key="3">
    <source>
        <dbReference type="Pfam" id="PF12971"/>
    </source>
</evidence>
<dbReference type="InterPro" id="IPR024732">
    <property type="entry name" value="NAGLU_C"/>
</dbReference>
<evidence type="ECO:0000259" key="4">
    <source>
        <dbReference type="Pfam" id="PF12972"/>
    </source>
</evidence>
<dbReference type="InterPro" id="IPR024240">
    <property type="entry name" value="NAGLU_N"/>
</dbReference>
<dbReference type="Gene3D" id="3.30.379.10">
    <property type="entry name" value="Chitobiase/beta-hexosaminidase domain 2-like"/>
    <property type="match status" value="1"/>
</dbReference>
<sequence>MMLQSVDVMNVLAMIERVIGPEKSSQIRLESIAPQNDQDVFELASDSGMVVIKGSSGTALASGFHWYLKHTCKAHLSWCGSQLELPEQLPGLFEPVRLATPYKYRYYLNYCTFSYSMPFWDWERWQQEIDQMAMNGINLALSIIGQEEVWRRTLLRIGYEEQEVSEFVCGPAFFAWQWMQNMTSWGGPLPEWWFEDRAKLANAIHQRMLSLGISPVLPGYSGMVPRDFGDKFPSSRPVNQGKWCNFDRPSLLLADDPMYATVATAFYEEQQKLFGTDIHFYSVDPFHEGGNTEGIDLAAYAVGVQTEMLRHDPQAVWVFQAWEGNPKKEILQNVIPEQALVLDLWCESHPTWETSEAFQGIPWVWCMIQNYGGKNGMFGNLDRIAHDPITTLHNPQAGRMCGIGMAMEGIETNPVMYDLLVDTVWRSEANDVGEWLEGYIERRYGKVVPAAQEAWNLLQKSVYNCNTVQQGGMESFICARPSLELTKVSNWGPTNVYYELEDVRQACKSLFECFEEYSDAETYRYDLTDVTRQALADLSRVYYKRFTDAYQTGDQVTFEKESEQFLQLIRMQERLLRTYKQFLLGPWLEDAKRMGRTVEEKELFEFNARTLITLWGPEESSQLLHEYSHREWSGLIESFYLPRWEMFISSLSKAMSGQTPPEPIDWYAWEYKWTQGHELFATEPQGSLYEVVSSIINTISEFGIADYNE</sequence>
<dbReference type="GO" id="GO:0016787">
    <property type="term" value="F:hydrolase activity"/>
    <property type="evidence" value="ECO:0007669"/>
    <property type="project" value="UniProtKB-KW"/>
</dbReference>
<dbReference type="EMBL" id="MPTC01000019">
    <property type="protein sequence ID" value="OMD38128.1"/>
    <property type="molecule type" value="Genomic_DNA"/>
</dbReference>
<evidence type="ECO:0000256" key="1">
    <source>
        <dbReference type="ARBA" id="ARBA00022801"/>
    </source>
</evidence>
<dbReference type="PANTHER" id="PTHR12872:SF1">
    <property type="entry name" value="ALPHA-N-ACETYLGLUCOSAMINIDASE"/>
    <property type="match status" value="1"/>
</dbReference>
<protein>
    <recommendedName>
        <fullName evidence="7">Alpha-N-acetylglucosaminidase</fullName>
    </recommendedName>
</protein>
<evidence type="ECO:0000313" key="5">
    <source>
        <dbReference type="EMBL" id="OMD38128.1"/>
    </source>
</evidence>
<keyword evidence="1" id="KW-0378">Hydrolase</keyword>
<dbReference type="OrthoDB" id="179563at2"/>
<dbReference type="AlphaFoldDB" id="A0A1R0XSL6"/>
<evidence type="ECO:0000313" key="6">
    <source>
        <dbReference type="Proteomes" id="UP000187439"/>
    </source>
</evidence>